<organism evidence="4 5">
    <name type="scientific">Stieleria marina</name>
    <dbReference type="NCBI Taxonomy" id="1930275"/>
    <lineage>
        <taxon>Bacteria</taxon>
        <taxon>Pseudomonadati</taxon>
        <taxon>Planctomycetota</taxon>
        <taxon>Planctomycetia</taxon>
        <taxon>Pirellulales</taxon>
        <taxon>Pirellulaceae</taxon>
        <taxon>Stieleria</taxon>
    </lineage>
</organism>
<dbReference type="OrthoDB" id="9797709at2"/>
<dbReference type="PANTHER" id="PTHR43283:SF3">
    <property type="entry name" value="BETA-LACTAMASE FAMILY PROTEIN (AFU_ORTHOLOGUE AFUA_5G07500)"/>
    <property type="match status" value="1"/>
</dbReference>
<feature type="domain" description="Amidohydrolase 3" evidence="3">
    <location>
        <begin position="70"/>
        <end position="523"/>
    </location>
</feature>
<dbReference type="InterPro" id="IPR032466">
    <property type="entry name" value="Metal_Hydrolase"/>
</dbReference>
<name>A0A517NSR5_9BACT</name>
<dbReference type="Gene3D" id="3.20.20.140">
    <property type="entry name" value="Metal-dependent hydrolases"/>
    <property type="match status" value="1"/>
</dbReference>
<keyword evidence="4" id="KW-0378">Hydrolase</keyword>
<sequence length="943" mass="103667" precursor="true">MYRPATALILIFIVYGSSACHVHAADQLDVVIRNGRIVDGSGAPWYVADIGINDGLIVQIGRIADKEGKQVIDATGQVVAPGFIDMMGQTASPMIENPKSAINLLTQGITTINAGEGGSAAPLSQDDGRRRGYTTMAEYFTLVESKGLPVNVAQTVGHTQVRRIVLGDVERRPSSKELRQMQDLVREGMEAGAIGVSTALIYPPAVYAPTEEIAALAKTAGKYGGRYYTHMRNEGDRLLEAIDEAMVIGRDGGTPVHIFHLKAAGKQNWGKMQLAIARIKAARADGQQVTADIYPYINNGLGIAALIHPRHFSEGRERLLAKLDDPELRKTIRNEMESTEGWENWFRHASNDWDRIIIGRSNHKRYRVHNGLSVKKIAEALNEDPWETFFNLVGSGAFALPQTMTDANKILAIQQDFVSFCTDVGPAGGSKSASHPRAYGSFPRLLSKYVRDLGAISLERAVAQASAAAANNIMAYDRGRIAIGLAADIIVLDYENLVDRADFKDPHSRSEGVKHVIVNGQLVLKDGQFTGARPGRVLRGPGYDAKRAASSVSSGPQDKRFANYDRSMREFMKQHRIPGASIAVTDRGRVVFARGYGYSDVATREQVDPESLFRIASISKPITAVAILQLIEKGRLNLDDKILAVLDYEDDIHSAADGFDERYREITIRHLLEHRGGWDRDKSFDAMFQSVRFAEQVGVPPPADQAAVIKAMFQQKLDFDPGQRYAYSNFGYCLLGRVIEKLSGQTYENYVRQNVLSPIGVTSMRIGATHLAGRADHEVRYYHPGTGKSVFADDLNETVPWTYGAWNLEAMDSHGAWIASATDLAKFAAAFDDPENCAILSSQSIELMYGRPPGLAGHDEDGKKISRYYSLGWSNRDLSDGKKNHWHGGSLNGTATIMIRRHDGKNFVALLNSRVSPTGKSVGGEIDQLLHKMANEVTDWPEQ</sequence>
<feature type="chain" id="PRO_5021709618" evidence="1">
    <location>
        <begin position="25"/>
        <end position="943"/>
    </location>
</feature>
<dbReference type="InterPro" id="IPR001466">
    <property type="entry name" value="Beta-lactam-related"/>
</dbReference>
<evidence type="ECO:0000313" key="5">
    <source>
        <dbReference type="Proteomes" id="UP000319817"/>
    </source>
</evidence>
<evidence type="ECO:0000259" key="3">
    <source>
        <dbReference type="Pfam" id="PF07969"/>
    </source>
</evidence>
<dbReference type="AlphaFoldDB" id="A0A517NSR5"/>
<evidence type="ECO:0000259" key="2">
    <source>
        <dbReference type="Pfam" id="PF00144"/>
    </source>
</evidence>
<proteinExistence type="predicted"/>
<evidence type="ECO:0000256" key="1">
    <source>
        <dbReference type="SAM" id="SignalP"/>
    </source>
</evidence>
<dbReference type="InterPro" id="IPR023100">
    <property type="entry name" value="D-aminoacylase_insert_dom_sf"/>
</dbReference>
<feature type="domain" description="Beta-lactamase-related" evidence="2">
    <location>
        <begin position="565"/>
        <end position="917"/>
    </location>
</feature>
<accession>A0A517NSR5</accession>
<dbReference type="SUPFAM" id="SSF51338">
    <property type="entry name" value="Composite domain of metallo-dependent hydrolases"/>
    <property type="match status" value="1"/>
</dbReference>
<dbReference type="Gene3D" id="2.30.40.10">
    <property type="entry name" value="Urease, subunit C, domain 1"/>
    <property type="match status" value="1"/>
</dbReference>
<feature type="signal peptide" evidence="1">
    <location>
        <begin position="1"/>
        <end position="24"/>
    </location>
</feature>
<dbReference type="GO" id="GO:0047421">
    <property type="term" value="F:N-acyl-D-glutamate deacylase activity"/>
    <property type="evidence" value="ECO:0007669"/>
    <property type="project" value="UniProtKB-EC"/>
</dbReference>
<dbReference type="EC" id="3.5.1.82" evidence="4"/>
<dbReference type="RefSeq" id="WP_145417696.1">
    <property type="nucleotide sequence ID" value="NZ_CP036526.1"/>
</dbReference>
<keyword evidence="5" id="KW-1185">Reference proteome</keyword>
<dbReference type="EMBL" id="CP036526">
    <property type="protein sequence ID" value="QDT10172.1"/>
    <property type="molecule type" value="Genomic_DNA"/>
</dbReference>
<dbReference type="InterPro" id="IPR012338">
    <property type="entry name" value="Beta-lactam/transpept-like"/>
</dbReference>
<dbReference type="PANTHER" id="PTHR43283">
    <property type="entry name" value="BETA-LACTAMASE-RELATED"/>
    <property type="match status" value="1"/>
</dbReference>
<dbReference type="PROSITE" id="PS51257">
    <property type="entry name" value="PROKAR_LIPOPROTEIN"/>
    <property type="match status" value="1"/>
</dbReference>
<dbReference type="SUPFAM" id="SSF56601">
    <property type="entry name" value="beta-lactamase/transpeptidase-like"/>
    <property type="match status" value="1"/>
</dbReference>
<protein>
    <submittedName>
        <fullName evidence="4">N-acyl-D-glutamate deacylase</fullName>
        <ecNumber evidence="4">3.5.1.82</ecNumber>
    </submittedName>
</protein>
<keyword evidence="1" id="KW-0732">Signal</keyword>
<dbReference type="InterPro" id="IPR013108">
    <property type="entry name" value="Amidohydro_3"/>
</dbReference>
<dbReference type="SUPFAM" id="SSF51556">
    <property type="entry name" value="Metallo-dependent hydrolases"/>
    <property type="match status" value="1"/>
</dbReference>
<dbReference type="Proteomes" id="UP000319817">
    <property type="component" value="Chromosome"/>
</dbReference>
<dbReference type="Gene3D" id="3.40.710.10">
    <property type="entry name" value="DD-peptidase/beta-lactamase superfamily"/>
    <property type="match status" value="1"/>
</dbReference>
<dbReference type="InterPro" id="IPR050789">
    <property type="entry name" value="Diverse_Enzym_Activities"/>
</dbReference>
<dbReference type="Pfam" id="PF07969">
    <property type="entry name" value="Amidohydro_3"/>
    <property type="match status" value="1"/>
</dbReference>
<dbReference type="Pfam" id="PF00144">
    <property type="entry name" value="Beta-lactamase"/>
    <property type="match status" value="1"/>
</dbReference>
<dbReference type="InterPro" id="IPR011059">
    <property type="entry name" value="Metal-dep_hydrolase_composite"/>
</dbReference>
<evidence type="ECO:0000313" key="4">
    <source>
        <dbReference type="EMBL" id="QDT10172.1"/>
    </source>
</evidence>
<dbReference type="Gene3D" id="3.30.1490.130">
    <property type="entry name" value="D-aminoacylase. Domain 3"/>
    <property type="match status" value="1"/>
</dbReference>
<gene>
    <name evidence="4" type="ORF">K239x_21270</name>
</gene>
<dbReference type="CDD" id="cd01297">
    <property type="entry name" value="D-aminoacylase"/>
    <property type="match status" value="1"/>
</dbReference>
<reference evidence="4 5" key="1">
    <citation type="submission" date="2019-02" db="EMBL/GenBank/DDBJ databases">
        <title>Deep-cultivation of Planctomycetes and their phenomic and genomic characterization uncovers novel biology.</title>
        <authorList>
            <person name="Wiegand S."/>
            <person name="Jogler M."/>
            <person name="Boedeker C."/>
            <person name="Pinto D."/>
            <person name="Vollmers J."/>
            <person name="Rivas-Marin E."/>
            <person name="Kohn T."/>
            <person name="Peeters S.H."/>
            <person name="Heuer A."/>
            <person name="Rast P."/>
            <person name="Oberbeckmann S."/>
            <person name="Bunk B."/>
            <person name="Jeske O."/>
            <person name="Meyerdierks A."/>
            <person name="Storesund J.E."/>
            <person name="Kallscheuer N."/>
            <person name="Luecker S."/>
            <person name="Lage O.M."/>
            <person name="Pohl T."/>
            <person name="Merkel B.J."/>
            <person name="Hornburger P."/>
            <person name="Mueller R.-W."/>
            <person name="Bruemmer F."/>
            <person name="Labrenz M."/>
            <person name="Spormann A.M."/>
            <person name="Op den Camp H."/>
            <person name="Overmann J."/>
            <person name="Amann R."/>
            <person name="Jetten M.S.M."/>
            <person name="Mascher T."/>
            <person name="Medema M.H."/>
            <person name="Devos D.P."/>
            <person name="Kaster A.-K."/>
            <person name="Ovreas L."/>
            <person name="Rohde M."/>
            <person name="Galperin M.Y."/>
            <person name="Jogler C."/>
        </authorList>
    </citation>
    <scope>NUCLEOTIDE SEQUENCE [LARGE SCALE GENOMIC DNA]</scope>
    <source>
        <strain evidence="4 5">K23_9</strain>
    </source>
</reference>